<proteinExistence type="predicted"/>
<gene>
    <name evidence="2" type="ORF">CTM89_14885</name>
</gene>
<sequence>MDLKIIVALIGVGSVLTSAFVQYYLGIRSEKRKNDLFLRSEAYLDFLNAVSDIAQSKKRSPEQLAKLTQAKVRISLIGSKLVVEATHSFFKHYGSLDTEDACISFSNIVKAMRDDLAHKSDMNFDVLNELLFPSR</sequence>
<evidence type="ECO:0008006" key="4">
    <source>
        <dbReference type="Google" id="ProtNLM"/>
    </source>
</evidence>
<comment type="caution">
    <text evidence="2">The sequence shown here is derived from an EMBL/GenBank/DDBJ whole genome shotgun (WGS) entry which is preliminary data.</text>
</comment>
<keyword evidence="1" id="KW-0812">Transmembrane</keyword>
<keyword evidence="1" id="KW-0472">Membrane</keyword>
<dbReference type="EMBL" id="PYOJ01000019">
    <property type="protein sequence ID" value="PSV88260.1"/>
    <property type="molecule type" value="Genomic_DNA"/>
</dbReference>
<dbReference type="RefSeq" id="WP_107277407.1">
    <property type="nucleotide sequence ID" value="NZ_PYOJ01000019.1"/>
</dbReference>
<dbReference type="AlphaFoldDB" id="A0A2T3M7L7"/>
<organism evidence="2 3">
    <name type="scientific">Photobacterium leiognathi</name>
    <dbReference type="NCBI Taxonomy" id="553611"/>
    <lineage>
        <taxon>Bacteria</taxon>
        <taxon>Pseudomonadati</taxon>
        <taxon>Pseudomonadota</taxon>
        <taxon>Gammaproteobacteria</taxon>
        <taxon>Vibrionales</taxon>
        <taxon>Vibrionaceae</taxon>
        <taxon>Photobacterium</taxon>
    </lineage>
</organism>
<evidence type="ECO:0000313" key="2">
    <source>
        <dbReference type="EMBL" id="PSV88260.1"/>
    </source>
</evidence>
<dbReference type="OrthoDB" id="5918998at2"/>
<reference evidence="2 3" key="1">
    <citation type="submission" date="2018-03" db="EMBL/GenBank/DDBJ databases">
        <title>Whole genome sequencing of Histamine producing bacteria.</title>
        <authorList>
            <person name="Butler K."/>
        </authorList>
    </citation>
    <scope>NUCLEOTIDE SEQUENCE [LARGE SCALE GENOMIC DNA]</scope>
    <source>
        <strain evidence="2 3">ATCC 33979</strain>
    </source>
</reference>
<feature type="transmembrane region" description="Helical" evidence="1">
    <location>
        <begin position="6"/>
        <end position="25"/>
    </location>
</feature>
<protein>
    <recommendedName>
        <fullName evidence="4">DUF4760 domain-containing protein</fullName>
    </recommendedName>
</protein>
<name>A0A2T3M7L7_PHOLE</name>
<dbReference type="Proteomes" id="UP000240410">
    <property type="component" value="Unassembled WGS sequence"/>
</dbReference>
<keyword evidence="1" id="KW-1133">Transmembrane helix</keyword>
<evidence type="ECO:0000256" key="1">
    <source>
        <dbReference type="SAM" id="Phobius"/>
    </source>
</evidence>
<evidence type="ECO:0000313" key="3">
    <source>
        <dbReference type="Proteomes" id="UP000240410"/>
    </source>
</evidence>
<accession>A0A2T3M7L7</accession>